<keyword evidence="3 6" id="KW-0812">Transmembrane</keyword>
<feature type="transmembrane region" description="Helical" evidence="6">
    <location>
        <begin position="216"/>
        <end position="237"/>
    </location>
</feature>
<dbReference type="Pfam" id="PF00892">
    <property type="entry name" value="EamA"/>
    <property type="match status" value="2"/>
</dbReference>
<evidence type="ECO:0000256" key="5">
    <source>
        <dbReference type="ARBA" id="ARBA00023136"/>
    </source>
</evidence>
<name>A0ABM0TXT0_CAMSA</name>
<organism evidence="8 9">
    <name type="scientific">Camelina sativa</name>
    <name type="common">False flax</name>
    <name type="synonym">Myagrum sativum</name>
    <dbReference type="NCBI Taxonomy" id="90675"/>
    <lineage>
        <taxon>Eukaryota</taxon>
        <taxon>Viridiplantae</taxon>
        <taxon>Streptophyta</taxon>
        <taxon>Embryophyta</taxon>
        <taxon>Tracheophyta</taxon>
        <taxon>Spermatophyta</taxon>
        <taxon>Magnoliopsida</taxon>
        <taxon>eudicotyledons</taxon>
        <taxon>Gunneridae</taxon>
        <taxon>Pentapetalae</taxon>
        <taxon>rosids</taxon>
        <taxon>malvids</taxon>
        <taxon>Brassicales</taxon>
        <taxon>Brassicaceae</taxon>
        <taxon>Camelineae</taxon>
        <taxon>Camelina</taxon>
    </lineage>
</organism>
<dbReference type="RefSeq" id="XP_010432988.1">
    <property type="nucleotide sequence ID" value="XM_010434686.2"/>
</dbReference>
<dbReference type="InterPro" id="IPR030184">
    <property type="entry name" value="WAT1-related"/>
</dbReference>
<feature type="transmembrane region" description="Helical" evidence="6">
    <location>
        <begin position="41"/>
        <end position="58"/>
    </location>
</feature>
<keyword evidence="4 6" id="KW-1133">Transmembrane helix</keyword>
<proteinExistence type="inferred from homology"/>
<dbReference type="Proteomes" id="UP000694864">
    <property type="component" value="Chromosome 10"/>
</dbReference>
<feature type="domain" description="EamA" evidence="7">
    <location>
        <begin position="186"/>
        <end position="324"/>
    </location>
</feature>
<feature type="transmembrane region" description="Helical" evidence="6">
    <location>
        <begin position="183"/>
        <end position="204"/>
    </location>
</feature>
<feature type="transmembrane region" description="Helical" evidence="6">
    <location>
        <begin position="305"/>
        <end position="324"/>
    </location>
</feature>
<dbReference type="SUPFAM" id="SSF103481">
    <property type="entry name" value="Multidrug resistance efflux transporter EmrE"/>
    <property type="match status" value="2"/>
</dbReference>
<dbReference type="InterPro" id="IPR000620">
    <property type="entry name" value="EamA_dom"/>
</dbReference>
<dbReference type="InterPro" id="IPR037185">
    <property type="entry name" value="EmrE-like"/>
</dbReference>
<feature type="transmembrane region" description="Helical" evidence="6">
    <location>
        <begin position="135"/>
        <end position="155"/>
    </location>
</feature>
<evidence type="ECO:0000256" key="2">
    <source>
        <dbReference type="ARBA" id="ARBA00007635"/>
    </source>
</evidence>
<keyword evidence="8" id="KW-1185">Reference proteome</keyword>
<comment type="subcellular location">
    <subcellularLocation>
        <location evidence="1 6">Membrane</location>
        <topology evidence="1 6">Multi-pass membrane protein</topology>
    </subcellularLocation>
</comment>
<reference evidence="9" key="2">
    <citation type="submission" date="2025-08" db="UniProtKB">
        <authorList>
            <consortium name="RefSeq"/>
        </authorList>
    </citation>
    <scope>IDENTIFICATION</scope>
    <source>
        <tissue evidence="9">Leaf</tissue>
    </source>
</reference>
<feature type="transmembrane region" description="Helical" evidence="6">
    <location>
        <begin position="249"/>
        <end position="273"/>
    </location>
</feature>
<feature type="transmembrane region" description="Helical" evidence="6">
    <location>
        <begin position="70"/>
        <end position="92"/>
    </location>
</feature>
<evidence type="ECO:0000256" key="4">
    <source>
        <dbReference type="ARBA" id="ARBA00022989"/>
    </source>
</evidence>
<evidence type="ECO:0000256" key="3">
    <source>
        <dbReference type="ARBA" id="ARBA00022692"/>
    </source>
</evidence>
<feature type="transmembrane region" description="Helical" evidence="6">
    <location>
        <begin position="12"/>
        <end position="29"/>
    </location>
</feature>
<sequence>MGKIEEYKPEMAMIMIQLCYAGVTLFARATLVNGLSPRVFILYRQAFATIFIFLFLYFSRRKSKIAIASLDLKSFSLIFVVSLIGVTINQNLYLEGLYLTSSSMGSAVGNIIPAITFLISFLAGYEKLNLRDIRGLAKIAGTILCVAGAVSMTMLRGPKILNSESALPLAKSVLGNVLKDQNMWLVGCLFLFSSTLCWSFWLILQVPISTYYPDNLSLSAWMCLFGTMQCAVVTFFLEKDSNAWILHSYSEFATCLYAGIGASALSFTVQAWAISKRGPVFSALFNPLCTVIVTILAALFFQEEIYTGSLIGGLGVIMGLYTVLWGKAKDVMINHEQNKDNDQNSEVKIHIEDSSETAICNGDLKNPLLSKNKLTEEIQTHEQLK</sequence>
<protein>
    <recommendedName>
        <fullName evidence="6">WAT1-related protein</fullName>
    </recommendedName>
</protein>
<reference evidence="8" key="1">
    <citation type="journal article" date="2014" name="Nat. Commun.">
        <title>The emerging biofuel crop Camelina sativa retains a highly undifferentiated hexaploid genome structure.</title>
        <authorList>
            <person name="Kagale S."/>
            <person name="Koh C."/>
            <person name="Nixon J."/>
            <person name="Bollina V."/>
            <person name="Clarke W.E."/>
            <person name="Tuteja R."/>
            <person name="Spillane C."/>
            <person name="Robinson S.J."/>
            <person name="Links M.G."/>
            <person name="Clarke C."/>
            <person name="Higgins E.E."/>
            <person name="Huebert T."/>
            <person name="Sharpe A.G."/>
            <person name="Parkin I.A."/>
        </authorList>
    </citation>
    <scope>NUCLEOTIDE SEQUENCE [LARGE SCALE GENOMIC DNA]</scope>
    <source>
        <strain evidence="8">cv. DH55</strain>
    </source>
</reference>
<dbReference type="PANTHER" id="PTHR31218">
    <property type="entry name" value="WAT1-RELATED PROTEIN"/>
    <property type="match status" value="1"/>
</dbReference>
<accession>A0ABM0TXT0</accession>
<evidence type="ECO:0000259" key="7">
    <source>
        <dbReference type="Pfam" id="PF00892"/>
    </source>
</evidence>
<keyword evidence="5 6" id="KW-0472">Membrane</keyword>
<comment type="similarity">
    <text evidence="2 6">Belongs to the drug/metabolite transporter (DMT) superfamily. Plant drug/metabolite exporter (P-DME) (TC 2.A.7.4) family.</text>
</comment>
<feature type="domain" description="EamA" evidence="7">
    <location>
        <begin position="12"/>
        <end position="146"/>
    </location>
</feature>
<evidence type="ECO:0000313" key="9">
    <source>
        <dbReference type="RefSeq" id="XP_010432988.1"/>
    </source>
</evidence>
<evidence type="ECO:0000256" key="6">
    <source>
        <dbReference type="RuleBase" id="RU363077"/>
    </source>
</evidence>
<feature type="transmembrane region" description="Helical" evidence="6">
    <location>
        <begin position="104"/>
        <end position="123"/>
    </location>
</feature>
<gene>
    <name evidence="9" type="primary">LOC104717155</name>
</gene>
<evidence type="ECO:0000256" key="1">
    <source>
        <dbReference type="ARBA" id="ARBA00004141"/>
    </source>
</evidence>
<evidence type="ECO:0000313" key="8">
    <source>
        <dbReference type="Proteomes" id="UP000694864"/>
    </source>
</evidence>
<dbReference type="GeneID" id="104717155"/>
<feature type="transmembrane region" description="Helical" evidence="6">
    <location>
        <begin position="280"/>
        <end position="299"/>
    </location>
</feature>